<feature type="compositionally biased region" description="Pro residues" evidence="1">
    <location>
        <begin position="254"/>
        <end position="263"/>
    </location>
</feature>
<dbReference type="EMBL" id="CATQJA010000873">
    <property type="protein sequence ID" value="CAJ0564401.1"/>
    <property type="molecule type" value="Genomic_DNA"/>
</dbReference>
<protein>
    <submittedName>
        <fullName evidence="2">Uncharacterized protein</fullName>
    </submittedName>
</protein>
<feature type="region of interest" description="Disordered" evidence="1">
    <location>
        <begin position="246"/>
        <end position="291"/>
    </location>
</feature>
<dbReference type="Proteomes" id="UP001177023">
    <property type="component" value="Unassembled WGS sequence"/>
</dbReference>
<organism evidence="2 3">
    <name type="scientific">Mesorhabditis spiculigera</name>
    <dbReference type="NCBI Taxonomy" id="96644"/>
    <lineage>
        <taxon>Eukaryota</taxon>
        <taxon>Metazoa</taxon>
        <taxon>Ecdysozoa</taxon>
        <taxon>Nematoda</taxon>
        <taxon>Chromadorea</taxon>
        <taxon>Rhabditida</taxon>
        <taxon>Rhabditina</taxon>
        <taxon>Rhabditomorpha</taxon>
        <taxon>Rhabditoidea</taxon>
        <taxon>Rhabditidae</taxon>
        <taxon>Mesorhabditinae</taxon>
        <taxon>Mesorhabditis</taxon>
    </lineage>
</organism>
<dbReference type="AlphaFoldDB" id="A0AA36CAE5"/>
<feature type="compositionally biased region" description="Low complexity" evidence="1">
    <location>
        <begin position="152"/>
        <end position="172"/>
    </location>
</feature>
<accession>A0AA36CAE5</accession>
<evidence type="ECO:0000313" key="2">
    <source>
        <dbReference type="EMBL" id="CAJ0564401.1"/>
    </source>
</evidence>
<feature type="non-terminal residue" evidence="2">
    <location>
        <position position="1"/>
    </location>
</feature>
<proteinExistence type="predicted"/>
<evidence type="ECO:0000313" key="3">
    <source>
        <dbReference type="Proteomes" id="UP001177023"/>
    </source>
</evidence>
<comment type="caution">
    <text evidence="2">The sequence shown here is derived from an EMBL/GenBank/DDBJ whole genome shotgun (WGS) entry which is preliminary data.</text>
</comment>
<feature type="region of interest" description="Disordered" evidence="1">
    <location>
        <begin position="147"/>
        <end position="190"/>
    </location>
</feature>
<reference evidence="2" key="1">
    <citation type="submission" date="2023-06" db="EMBL/GenBank/DDBJ databases">
        <authorList>
            <person name="Delattre M."/>
        </authorList>
    </citation>
    <scope>NUCLEOTIDE SEQUENCE</scope>
    <source>
        <strain evidence="2">AF72</strain>
    </source>
</reference>
<feature type="compositionally biased region" description="Acidic residues" evidence="1">
    <location>
        <begin position="281"/>
        <end position="291"/>
    </location>
</feature>
<evidence type="ECO:0000256" key="1">
    <source>
        <dbReference type="SAM" id="MobiDB-lite"/>
    </source>
</evidence>
<name>A0AA36CAE5_9BILA</name>
<gene>
    <name evidence="2" type="ORF">MSPICULIGERA_LOCUS3076</name>
</gene>
<keyword evidence="3" id="KW-1185">Reference proteome</keyword>
<sequence>MAASPTMESPVKTVLKLHYERFARDACIRVRNTVDILDERLEVKSAPGLANRLLNAKCCLINQLADLLARAYNIYQKLHDLQPYIRYLAHLRRNIDSAAELVARDCRKRHPDDGKTDTPRVPWTPIFTKSEVYDILEEHGLTFDRINQRKASTTPPLSSSSSSTLLSPETSSYVSAQESTPPPKNNRVKAVKGTFKDPLLAYSPINTSRLNLLLSPPPSPLPDRLVYSPQLLGNVLSPLSVLGRPSLSSIADSPPHPPKPPTPSRSIDSPQPPPPKLNFDIGDEDEESSEG</sequence>